<dbReference type="EMBL" id="CM007650">
    <property type="protein sequence ID" value="ONM57606.1"/>
    <property type="molecule type" value="Genomic_DNA"/>
</dbReference>
<evidence type="ECO:0000313" key="2">
    <source>
        <dbReference type="EMBL" id="ONM57606.1"/>
    </source>
</evidence>
<proteinExistence type="predicted"/>
<sequence>MAGLVAWSSGTPWPTSTARTSGLSCGPWTYLSTPCMLRATCPSGASRAPGPSCRGSTSVKAGGGGRTPRPRSAASTRAAPPGPSSTRRRRGTSTRSSPSSTASGERRPPVSENHRSLSVCMILCWSL</sequence>
<feature type="region of interest" description="Disordered" evidence="1">
    <location>
        <begin position="41"/>
        <end position="114"/>
    </location>
</feature>
<dbReference type="AlphaFoldDB" id="A0A1D6ICL5"/>
<feature type="compositionally biased region" description="Basic and acidic residues" evidence="1">
    <location>
        <begin position="104"/>
        <end position="114"/>
    </location>
</feature>
<accession>A0A1D6ICL5</accession>
<evidence type="ECO:0000256" key="1">
    <source>
        <dbReference type="SAM" id="MobiDB-lite"/>
    </source>
</evidence>
<reference evidence="2" key="1">
    <citation type="submission" date="2015-12" db="EMBL/GenBank/DDBJ databases">
        <title>Update maize B73 reference genome by single molecule sequencing technologies.</title>
        <authorList>
            <consortium name="Maize Genome Sequencing Project"/>
            <person name="Ware D."/>
        </authorList>
    </citation>
    <scope>NUCLEOTIDE SEQUENCE [LARGE SCALE GENOMIC DNA]</scope>
    <source>
        <tissue evidence="2">Seedling</tissue>
    </source>
</reference>
<organism evidence="2">
    <name type="scientific">Zea mays</name>
    <name type="common">Maize</name>
    <dbReference type="NCBI Taxonomy" id="4577"/>
    <lineage>
        <taxon>Eukaryota</taxon>
        <taxon>Viridiplantae</taxon>
        <taxon>Streptophyta</taxon>
        <taxon>Embryophyta</taxon>
        <taxon>Tracheophyta</taxon>
        <taxon>Spermatophyta</taxon>
        <taxon>Magnoliopsida</taxon>
        <taxon>Liliopsida</taxon>
        <taxon>Poales</taxon>
        <taxon>Poaceae</taxon>
        <taxon>PACMAD clade</taxon>
        <taxon>Panicoideae</taxon>
        <taxon>Andropogonodae</taxon>
        <taxon>Andropogoneae</taxon>
        <taxon>Tripsacinae</taxon>
        <taxon>Zea</taxon>
    </lineage>
</organism>
<feature type="region of interest" description="Disordered" evidence="1">
    <location>
        <begin position="1"/>
        <end position="25"/>
    </location>
</feature>
<gene>
    <name evidence="2" type="ORF">ZEAMMB73_Zm00001d021596</name>
</gene>
<name>A0A1D6ICL5_MAIZE</name>
<feature type="compositionally biased region" description="Low complexity" evidence="1">
    <location>
        <begin position="70"/>
        <end position="79"/>
    </location>
</feature>
<feature type="compositionally biased region" description="Polar residues" evidence="1">
    <location>
        <begin position="8"/>
        <end position="23"/>
    </location>
</feature>
<feature type="compositionally biased region" description="Low complexity" evidence="1">
    <location>
        <begin position="93"/>
        <end position="103"/>
    </location>
</feature>
<protein>
    <submittedName>
        <fullName evidence="2">Adenosine 5'-phosphosulfate reductase-like1</fullName>
    </submittedName>
</protein>